<dbReference type="Pfam" id="PF00347">
    <property type="entry name" value="Ribosomal_L6"/>
    <property type="match status" value="1"/>
</dbReference>
<dbReference type="EMBL" id="GG697241">
    <property type="protein sequence ID" value="EET89867.1"/>
    <property type="molecule type" value="Genomic_DNA"/>
</dbReference>
<keyword evidence="8" id="KW-1185">Reference proteome</keyword>
<proteinExistence type="predicted"/>
<sequence length="174" mass="19355">MAEIEIPKDVNVSVEGNTVTVKGKLGSNTRPFNDALLSVAINQGRLKIESVKSNKKLAKKAQNAITSFSKEVQTDMKGTNEYFEVRMEAISAHFPMSLETKGDTLLIKNIFGERAPRPAKIAGSTKVEIKDKALRIYGTKLEDVMQTSANIRKACKARNKDERIFQDGIYYSLN</sequence>
<keyword evidence="4" id="KW-0687">Ribonucleoprotein</keyword>
<name>C7DIU3_MICA2</name>
<dbReference type="PANTHER" id="PTHR11655:SF16">
    <property type="entry name" value="60S RIBOSOMAL PROTEIN L9"/>
    <property type="match status" value="1"/>
</dbReference>
<dbReference type="InterPro" id="IPR000702">
    <property type="entry name" value="Ribosomal_uL6-like"/>
</dbReference>
<reference evidence="7 8" key="1">
    <citation type="journal article" date="2009" name="Genome Biol.">
        <title>Community-wide analysis of microbial genome sequence signatures.</title>
        <authorList>
            <person name="Dick G.J."/>
            <person name="Andersson A.F."/>
            <person name="Baker B.J."/>
            <person name="Simmons S.L."/>
            <person name="Thomas B.C."/>
            <person name="Yelton A.P."/>
            <person name="Banfield J.F."/>
        </authorList>
    </citation>
    <scope>NUCLEOTIDE SEQUENCE [LARGE SCALE GENOMIC DNA]</scope>
    <source>
        <strain evidence="7">ARMAN-2</strain>
    </source>
</reference>
<evidence type="ECO:0000256" key="4">
    <source>
        <dbReference type="ARBA" id="ARBA00023274"/>
    </source>
</evidence>
<reference evidence="7 8" key="2">
    <citation type="journal article" date="2010" name="Proc. Natl. Acad. Sci. U.S.A.">
        <title>Enigmatic, ultrasmall, uncultivated Archaea.</title>
        <authorList>
            <person name="Baker B.J."/>
            <person name="Comolli L.R."/>
            <person name="Dick G.J."/>
            <person name="Hauser L.J."/>
            <person name="Hyatt D."/>
            <person name="Dill B.D."/>
            <person name="Land M.L."/>
            <person name="Verberkmoes N.C."/>
            <person name="Hettich R.L."/>
            <person name="Banfield J.F."/>
        </authorList>
    </citation>
    <scope>NUCLEOTIDE SEQUENCE [LARGE SCALE GENOMIC DNA]</scope>
    <source>
        <strain evidence="7">ARMAN-2</strain>
    </source>
</reference>
<keyword evidence="3 7" id="KW-0689">Ribosomal protein</keyword>
<evidence type="ECO:0000259" key="6">
    <source>
        <dbReference type="Pfam" id="PF00347"/>
    </source>
</evidence>
<keyword evidence="2" id="KW-0694">RNA-binding</keyword>
<evidence type="ECO:0000256" key="2">
    <source>
        <dbReference type="ARBA" id="ARBA00022884"/>
    </source>
</evidence>
<accession>C7DIU3</accession>
<dbReference type="InterPro" id="IPR020040">
    <property type="entry name" value="Ribosomal_uL6_a/b-dom"/>
</dbReference>
<evidence type="ECO:0000256" key="5">
    <source>
        <dbReference type="ARBA" id="ARBA00035454"/>
    </source>
</evidence>
<dbReference type="GO" id="GO:0022625">
    <property type="term" value="C:cytosolic large ribosomal subunit"/>
    <property type="evidence" value="ECO:0007669"/>
    <property type="project" value="TreeGrafter"/>
</dbReference>
<dbReference type="SUPFAM" id="SSF56053">
    <property type="entry name" value="Ribosomal protein L6"/>
    <property type="match status" value="2"/>
</dbReference>
<dbReference type="Proteomes" id="UP000332487">
    <property type="component" value="Unassembled WGS sequence"/>
</dbReference>
<dbReference type="GO" id="GO:0002181">
    <property type="term" value="P:cytoplasmic translation"/>
    <property type="evidence" value="ECO:0007669"/>
    <property type="project" value="TreeGrafter"/>
</dbReference>
<dbReference type="AlphaFoldDB" id="C7DIU3"/>
<evidence type="ECO:0000256" key="1">
    <source>
        <dbReference type="ARBA" id="ARBA00022730"/>
    </source>
</evidence>
<keyword evidence="1" id="KW-0699">rRNA-binding</keyword>
<evidence type="ECO:0000313" key="8">
    <source>
        <dbReference type="Proteomes" id="UP000332487"/>
    </source>
</evidence>
<dbReference type="GO" id="GO:0019843">
    <property type="term" value="F:rRNA binding"/>
    <property type="evidence" value="ECO:0007669"/>
    <property type="project" value="UniProtKB-KW"/>
</dbReference>
<evidence type="ECO:0000313" key="7">
    <source>
        <dbReference type="EMBL" id="EET89867.1"/>
    </source>
</evidence>
<dbReference type="Gene3D" id="3.90.930.12">
    <property type="entry name" value="Ribosomal protein L6, alpha-beta domain"/>
    <property type="match status" value="2"/>
</dbReference>
<organism evidence="7 8">
    <name type="scientific">Candidatus Micrarchaeum acidiphilum ARMAN-2</name>
    <dbReference type="NCBI Taxonomy" id="425595"/>
    <lineage>
        <taxon>Archaea</taxon>
        <taxon>Candidatus Micrarchaeota</taxon>
        <taxon>Candidatus Micrarchaeia</taxon>
        <taxon>Candidatus Micrarchaeales</taxon>
        <taxon>Candidatus Micrarchaeaceae</taxon>
        <taxon>Candidatus Micrarchaeum</taxon>
    </lineage>
</organism>
<feature type="domain" description="Large ribosomal subunit protein uL6 alpha-beta" evidence="6">
    <location>
        <begin position="94"/>
        <end position="168"/>
    </location>
</feature>
<dbReference type="FunFam" id="3.90.930.12:FF:000008">
    <property type="entry name" value="50S ribosomal protein L6"/>
    <property type="match status" value="1"/>
</dbReference>
<evidence type="ECO:0000256" key="3">
    <source>
        <dbReference type="ARBA" id="ARBA00022980"/>
    </source>
</evidence>
<dbReference type="InterPro" id="IPR036789">
    <property type="entry name" value="Ribosomal_uL6-like_a/b-dom_sf"/>
</dbReference>
<dbReference type="PIRSF" id="PIRSF002162">
    <property type="entry name" value="Ribosomal_L6"/>
    <property type="match status" value="1"/>
</dbReference>
<dbReference type="GO" id="GO:0003735">
    <property type="term" value="F:structural constituent of ribosome"/>
    <property type="evidence" value="ECO:0007669"/>
    <property type="project" value="InterPro"/>
</dbReference>
<dbReference type="PANTHER" id="PTHR11655">
    <property type="entry name" value="60S/50S RIBOSOMAL PROTEIN L6/L9"/>
    <property type="match status" value="1"/>
</dbReference>
<protein>
    <recommendedName>
        <fullName evidence="5">50S ribosomal protein L6</fullName>
    </recommendedName>
</protein>
<gene>
    <name evidence="7" type="ORF">UNLARM2_0981</name>
</gene>